<dbReference type="EMBL" id="JACENC010000072">
    <property type="protein sequence ID" value="MBA4453653.1"/>
    <property type="molecule type" value="Genomic_DNA"/>
</dbReference>
<accession>A0AC60W282</accession>
<protein>
    <submittedName>
        <fullName evidence="1">Cobalamin B12-binding domain-containing protein</fullName>
    </submittedName>
</protein>
<name>A0AC60W282_9ARCH</name>
<comment type="caution">
    <text evidence="1">The sequence shown here is derived from an EMBL/GenBank/DDBJ whole genome shotgun (WGS) entry which is preliminary data.</text>
</comment>
<dbReference type="Proteomes" id="UP000526786">
    <property type="component" value="Unassembled WGS sequence"/>
</dbReference>
<gene>
    <name evidence="1" type="ORF">H2B05_01740</name>
</gene>
<evidence type="ECO:0000313" key="1">
    <source>
        <dbReference type="EMBL" id="MBA4453653.1"/>
    </source>
</evidence>
<sequence>MVYIRAKKIKGDQYLYLVKSVWDKQKNTSRQEIVKYLGKASSVVKDDIPPDYRNDPKIISFLSAYNPEDMKKREEARKKTQDILYKKFTQGDIKASLKIFEDYEKLFSTADFFDKILRSVMHKIGDDWANNKISIATEHVASNVAQGLVKIIMDRNQGESSKKKVLICIPQGEEHRLGCDVLETFLSSKGFKVYNLANGAPNESIVSFVETTKPDVIFVSITLDDNIKPGQRLVKKISDSFDVPIFVGGFALENEKTPKFNATVLKDISLEQIPRIIKAA</sequence>
<reference evidence="1 2" key="1">
    <citation type="journal article" date="2020" name="Appl. Environ. Microbiol.">
        <title>Genomic Characteristics of a Novel Species of Ammonia-Oxidizing Archaea from the Jiulong River Estuary.</title>
        <authorList>
            <person name="Zou D."/>
            <person name="Wan R."/>
            <person name="Han L."/>
            <person name="Xu M.N."/>
            <person name="Liu Y."/>
            <person name="Liu H."/>
            <person name="Kao S.J."/>
            <person name="Li M."/>
        </authorList>
    </citation>
    <scope>NUCLEOTIDE SEQUENCE [LARGE SCALE GENOMIC DNA]</scope>
    <source>
        <strain evidence="1">W2bin3</strain>
    </source>
</reference>
<evidence type="ECO:0000313" key="2">
    <source>
        <dbReference type="Proteomes" id="UP000526786"/>
    </source>
</evidence>
<organism evidence="1 2">
    <name type="scientific">Candidatus Nitrosomaritimum aestuariumsis</name>
    <dbReference type="NCBI Taxonomy" id="3342354"/>
    <lineage>
        <taxon>Archaea</taxon>
        <taxon>Nitrososphaerota</taxon>
        <taxon>Nitrososphaeria</taxon>
        <taxon>Nitrosopumilales</taxon>
        <taxon>Nitrosopumilaceae</taxon>
        <taxon>Candidatus Nitrosomaritimum</taxon>
    </lineage>
</organism>
<proteinExistence type="predicted"/>